<feature type="transmembrane region" description="Helical" evidence="2">
    <location>
        <begin position="20"/>
        <end position="53"/>
    </location>
</feature>
<dbReference type="Gene3D" id="3.30.40.10">
    <property type="entry name" value="Zinc/RING finger domain, C3HC4 (zinc finger)"/>
    <property type="match status" value="1"/>
</dbReference>
<keyword evidence="2" id="KW-0812">Transmembrane</keyword>
<keyword evidence="2" id="KW-1133">Transmembrane helix</keyword>
<sequence length="174" mass="19802">MNMVPQITFVSLPPDVPLLFTFMTALGIMIVVLFCVMAVCMIATSFVTIIIYLICNYIYWPCFERCERGDIDHQLGRVLISQQSRVINHQAIVPNNKALRQQALEKLLPPLVFGSNKETLMSCGDCSICLDDYNDGDLCKLFPVCNHMFHLKCIDSWLNNHLTCPVCRKRLLDA</sequence>
<feature type="domain" description="RING-type" evidence="3">
    <location>
        <begin position="126"/>
        <end position="168"/>
    </location>
</feature>
<gene>
    <name evidence="4" type="ORF">JRO89_XS15G0116400</name>
</gene>
<dbReference type="EMBL" id="JAFEMO010000015">
    <property type="protein sequence ID" value="KAH7544145.1"/>
    <property type="molecule type" value="Genomic_DNA"/>
</dbReference>
<dbReference type="SUPFAM" id="SSF57850">
    <property type="entry name" value="RING/U-box"/>
    <property type="match status" value="1"/>
</dbReference>
<dbReference type="PANTHER" id="PTHR46719:SF7">
    <property type="entry name" value="RING-H2 FINGER PROTEIN ATL71-RELATED"/>
    <property type="match status" value="1"/>
</dbReference>
<dbReference type="InterPro" id="IPR013083">
    <property type="entry name" value="Znf_RING/FYVE/PHD"/>
</dbReference>
<name>A0ABQ8H1R6_9ROSI</name>
<keyword evidence="1" id="KW-0862">Zinc</keyword>
<accession>A0ABQ8H1R6</accession>
<keyword evidence="1" id="KW-0863">Zinc-finger</keyword>
<evidence type="ECO:0000256" key="1">
    <source>
        <dbReference type="PROSITE-ProRule" id="PRU00175"/>
    </source>
</evidence>
<dbReference type="SMART" id="SM00184">
    <property type="entry name" value="RING"/>
    <property type="match status" value="1"/>
</dbReference>
<dbReference type="InterPro" id="IPR001841">
    <property type="entry name" value="Znf_RING"/>
</dbReference>
<evidence type="ECO:0000313" key="4">
    <source>
        <dbReference type="EMBL" id="KAH7544145.1"/>
    </source>
</evidence>
<keyword evidence="5" id="KW-1185">Reference proteome</keyword>
<evidence type="ECO:0000256" key="2">
    <source>
        <dbReference type="SAM" id="Phobius"/>
    </source>
</evidence>
<dbReference type="InterPro" id="IPR045899">
    <property type="entry name" value="ATL71-like"/>
</dbReference>
<reference evidence="4 5" key="1">
    <citation type="submission" date="2021-02" db="EMBL/GenBank/DDBJ databases">
        <title>Plant Genome Project.</title>
        <authorList>
            <person name="Zhang R.-G."/>
        </authorList>
    </citation>
    <scope>NUCLEOTIDE SEQUENCE [LARGE SCALE GENOMIC DNA]</scope>
    <source>
        <tissue evidence="4">Leaves</tissue>
    </source>
</reference>
<dbReference type="PANTHER" id="PTHR46719">
    <property type="entry name" value="TRANSCRIPTION FACTOR C2H2 FAMILY-RELATED"/>
    <property type="match status" value="1"/>
</dbReference>
<comment type="caution">
    <text evidence="4">The sequence shown here is derived from an EMBL/GenBank/DDBJ whole genome shotgun (WGS) entry which is preliminary data.</text>
</comment>
<keyword evidence="1" id="KW-0479">Metal-binding</keyword>
<evidence type="ECO:0000313" key="5">
    <source>
        <dbReference type="Proteomes" id="UP000827721"/>
    </source>
</evidence>
<dbReference type="Pfam" id="PF13639">
    <property type="entry name" value="zf-RING_2"/>
    <property type="match status" value="1"/>
</dbReference>
<proteinExistence type="predicted"/>
<keyword evidence="2" id="KW-0472">Membrane</keyword>
<dbReference type="Proteomes" id="UP000827721">
    <property type="component" value="Unassembled WGS sequence"/>
</dbReference>
<evidence type="ECO:0000259" key="3">
    <source>
        <dbReference type="PROSITE" id="PS50089"/>
    </source>
</evidence>
<organism evidence="4 5">
    <name type="scientific">Xanthoceras sorbifolium</name>
    <dbReference type="NCBI Taxonomy" id="99658"/>
    <lineage>
        <taxon>Eukaryota</taxon>
        <taxon>Viridiplantae</taxon>
        <taxon>Streptophyta</taxon>
        <taxon>Embryophyta</taxon>
        <taxon>Tracheophyta</taxon>
        <taxon>Spermatophyta</taxon>
        <taxon>Magnoliopsida</taxon>
        <taxon>eudicotyledons</taxon>
        <taxon>Gunneridae</taxon>
        <taxon>Pentapetalae</taxon>
        <taxon>rosids</taxon>
        <taxon>malvids</taxon>
        <taxon>Sapindales</taxon>
        <taxon>Sapindaceae</taxon>
        <taxon>Xanthoceroideae</taxon>
        <taxon>Xanthoceras</taxon>
    </lineage>
</organism>
<protein>
    <recommendedName>
        <fullName evidence="3">RING-type domain-containing protein</fullName>
    </recommendedName>
</protein>
<dbReference type="PROSITE" id="PS50089">
    <property type="entry name" value="ZF_RING_2"/>
    <property type="match status" value="1"/>
</dbReference>